<dbReference type="SUPFAM" id="SSF46565">
    <property type="entry name" value="Chaperone J-domain"/>
    <property type="match status" value="1"/>
</dbReference>
<dbReference type="Gene3D" id="1.10.287.110">
    <property type="entry name" value="DnaJ domain"/>
    <property type="match status" value="1"/>
</dbReference>
<evidence type="ECO:0000259" key="2">
    <source>
        <dbReference type="PROSITE" id="PS50076"/>
    </source>
</evidence>
<dbReference type="EMBL" id="CAXAMN010002558">
    <property type="protein sequence ID" value="CAK9000220.1"/>
    <property type="molecule type" value="Genomic_DNA"/>
</dbReference>
<name>A0ABP0IFS2_9DINO</name>
<dbReference type="PROSITE" id="PS50076">
    <property type="entry name" value="DNAJ_2"/>
    <property type="match status" value="1"/>
</dbReference>
<feature type="region of interest" description="Disordered" evidence="1">
    <location>
        <begin position="129"/>
        <end position="154"/>
    </location>
</feature>
<proteinExistence type="predicted"/>
<dbReference type="InterPro" id="IPR050817">
    <property type="entry name" value="DjlA_DnaK_co-chaperone"/>
</dbReference>
<dbReference type="InterPro" id="IPR001623">
    <property type="entry name" value="DnaJ_domain"/>
</dbReference>
<dbReference type="InterPro" id="IPR036869">
    <property type="entry name" value="J_dom_sf"/>
</dbReference>
<protein>
    <recommendedName>
        <fullName evidence="2">J domain-containing protein</fullName>
    </recommendedName>
</protein>
<sequence length="785" mass="88149">MTQPVKRKTRMEVIEDLIQAQTEEIPGQHVIFLDRAYVRCRRCKGYVLARTSQENFDHWLHEPCVVGPIPEEQWQGHPSHRMERCGNKAFCTRCHSRTKVQDNEPELTDKLRQRCQLASGIVLLHVQEQRKARQDGASGGPGPGDERPPPTEEDLQQLQVWLAKFPLDTKALQALEALDPRDAVKALQELEQKGPGIRNPSAWICKTAQNLRERYGGKAPPEEKPNEKKELDIVDHYGALEVAEDADEKEIKKAYRKLVLKWHPDKHPEGREEAEEKIRAINNAYETLSNATKRATYDAQRQALLRQQRGHGPDLQGAPRQRIPREFMLQPIGYPDKFVRYASERAMSQCEVTSRADARLDGKSGLDQFVPFFRAAKLSLWWLPDVNNMCRIRALEARTRSSAGEKVVAGRPGGFNLGFEIEVGRDSDLKLMEAGKGELNENVNFIVVSSPLYDNAFRFEAAFKKGYYLAFRPPTLLRMIPYNGGPLPKKVVIDFTLVDFQAMFKFIDIEEVLRPVIESKGGWVPLEQVKADANVVAYFNNILQKPMWDDDDFQTYFEGHFEMWEYRTSPKQAVRLKGVDERLGHALERVKDADEAASLVVTAGEELKRLHWRYLLNAFEALSLKSKSEEISAVVERMEAQRRLLGALGGMLSIEVDFAHLVRFARLLLMPGFAKDVAQRIEVEAAALGKVVLGRAKAVESGQVADVVKLDDLKSILSLPGMSNSDVLARITSPPLSEAPLDQILDAVASASAAHAPAFAREVTGAVLDGTGETTPPLGVGMSER</sequence>
<dbReference type="Pfam" id="PF00226">
    <property type="entry name" value="DnaJ"/>
    <property type="match status" value="1"/>
</dbReference>
<dbReference type="Proteomes" id="UP001642484">
    <property type="component" value="Unassembled WGS sequence"/>
</dbReference>
<evidence type="ECO:0000313" key="4">
    <source>
        <dbReference type="Proteomes" id="UP001642484"/>
    </source>
</evidence>
<keyword evidence="4" id="KW-1185">Reference proteome</keyword>
<dbReference type="SMART" id="SM00271">
    <property type="entry name" value="DnaJ"/>
    <property type="match status" value="1"/>
</dbReference>
<dbReference type="PRINTS" id="PR00625">
    <property type="entry name" value="JDOMAIN"/>
</dbReference>
<accession>A0ABP0IFS2</accession>
<comment type="caution">
    <text evidence="3">The sequence shown here is derived from an EMBL/GenBank/DDBJ whole genome shotgun (WGS) entry which is preliminary data.</text>
</comment>
<reference evidence="3 4" key="1">
    <citation type="submission" date="2024-02" db="EMBL/GenBank/DDBJ databases">
        <authorList>
            <person name="Chen Y."/>
            <person name="Shah S."/>
            <person name="Dougan E. K."/>
            <person name="Thang M."/>
            <person name="Chan C."/>
        </authorList>
    </citation>
    <scope>NUCLEOTIDE SEQUENCE [LARGE SCALE GENOMIC DNA]</scope>
</reference>
<organism evidence="3 4">
    <name type="scientific">Durusdinium trenchii</name>
    <dbReference type="NCBI Taxonomy" id="1381693"/>
    <lineage>
        <taxon>Eukaryota</taxon>
        <taxon>Sar</taxon>
        <taxon>Alveolata</taxon>
        <taxon>Dinophyceae</taxon>
        <taxon>Suessiales</taxon>
        <taxon>Symbiodiniaceae</taxon>
        <taxon>Durusdinium</taxon>
    </lineage>
</organism>
<dbReference type="CDD" id="cd06257">
    <property type="entry name" value="DnaJ"/>
    <property type="match status" value="1"/>
</dbReference>
<dbReference type="PANTHER" id="PTHR24074">
    <property type="entry name" value="CO-CHAPERONE PROTEIN DJLA"/>
    <property type="match status" value="1"/>
</dbReference>
<feature type="domain" description="J" evidence="2">
    <location>
        <begin position="235"/>
        <end position="301"/>
    </location>
</feature>
<evidence type="ECO:0000313" key="3">
    <source>
        <dbReference type="EMBL" id="CAK9000220.1"/>
    </source>
</evidence>
<gene>
    <name evidence="3" type="ORF">CCMP2556_LOCUS5983</name>
</gene>
<evidence type="ECO:0000256" key="1">
    <source>
        <dbReference type="SAM" id="MobiDB-lite"/>
    </source>
</evidence>